<evidence type="ECO:0000256" key="1">
    <source>
        <dbReference type="ARBA" id="ARBA00022737"/>
    </source>
</evidence>
<dbReference type="InterPro" id="IPR051984">
    <property type="entry name" value="Alsin"/>
</dbReference>
<dbReference type="AlphaFoldDB" id="A0A4U5TX74"/>
<protein>
    <submittedName>
        <fullName evidence="2">Alsin Amyotrophic lateral sclerosis 2 protein-like protein</fullName>
    </submittedName>
</protein>
<dbReference type="EMBL" id="ML240757">
    <property type="protein sequence ID" value="TKS65431.1"/>
    <property type="molecule type" value="Genomic_DNA"/>
</dbReference>
<gene>
    <name evidence="2" type="ORF">D9C73_028290</name>
</gene>
<dbReference type="InterPro" id="IPR003409">
    <property type="entry name" value="MORN"/>
</dbReference>
<reference evidence="2 3" key="1">
    <citation type="submission" date="2019-01" db="EMBL/GenBank/DDBJ databases">
        <title>Genome Assembly of Collichthys lucidus.</title>
        <authorList>
            <person name="Cai M."/>
            <person name="Xiao S."/>
        </authorList>
    </citation>
    <scope>NUCLEOTIDE SEQUENCE [LARGE SCALE GENOMIC DNA]</scope>
    <source>
        <strain evidence="2">JT15FE1705JMU</strain>
        <tissue evidence="2">Muscle</tissue>
    </source>
</reference>
<dbReference type="Pfam" id="PF02493">
    <property type="entry name" value="MORN"/>
    <property type="match status" value="6"/>
</dbReference>
<evidence type="ECO:0000313" key="3">
    <source>
        <dbReference type="Proteomes" id="UP000298787"/>
    </source>
</evidence>
<dbReference type="Gene3D" id="2.20.110.10">
    <property type="entry name" value="Histone H3 K4-specific methyltransferase SET7/9 N-terminal domain"/>
    <property type="match status" value="1"/>
</dbReference>
<keyword evidence="1" id="KW-0677">Repeat</keyword>
<keyword evidence="3" id="KW-1185">Reference proteome</keyword>
<dbReference type="Proteomes" id="UP000298787">
    <property type="component" value="Unassembled WGS sequence"/>
</dbReference>
<dbReference type="GO" id="GO:0016197">
    <property type="term" value="P:endosomal transport"/>
    <property type="evidence" value="ECO:0007669"/>
    <property type="project" value="TreeGrafter"/>
</dbReference>
<name>A0A4U5TX74_COLLU</name>
<dbReference type="GO" id="GO:0005737">
    <property type="term" value="C:cytoplasm"/>
    <property type="evidence" value="ECO:0007669"/>
    <property type="project" value="TreeGrafter"/>
</dbReference>
<evidence type="ECO:0000313" key="2">
    <source>
        <dbReference type="EMBL" id="TKS65431.1"/>
    </source>
</evidence>
<dbReference type="STRING" id="240159.A0A4U5TX74"/>
<proteinExistence type="predicted"/>
<dbReference type="GO" id="GO:0030425">
    <property type="term" value="C:dendrite"/>
    <property type="evidence" value="ECO:0007669"/>
    <property type="project" value="TreeGrafter"/>
</dbReference>
<organism evidence="2 3">
    <name type="scientific">Collichthys lucidus</name>
    <name type="common">Big head croaker</name>
    <name type="synonym">Sciaena lucida</name>
    <dbReference type="NCBI Taxonomy" id="240159"/>
    <lineage>
        <taxon>Eukaryota</taxon>
        <taxon>Metazoa</taxon>
        <taxon>Chordata</taxon>
        <taxon>Craniata</taxon>
        <taxon>Vertebrata</taxon>
        <taxon>Euteleostomi</taxon>
        <taxon>Actinopterygii</taxon>
        <taxon>Neopterygii</taxon>
        <taxon>Teleostei</taxon>
        <taxon>Neoteleostei</taxon>
        <taxon>Acanthomorphata</taxon>
        <taxon>Eupercaria</taxon>
        <taxon>Sciaenidae</taxon>
        <taxon>Collichthys</taxon>
    </lineage>
</organism>
<dbReference type="GO" id="GO:0031267">
    <property type="term" value="F:small GTPase binding"/>
    <property type="evidence" value="ECO:0007669"/>
    <property type="project" value="TreeGrafter"/>
</dbReference>
<dbReference type="GO" id="GO:0005085">
    <property type="term" value="F:guanyl-nucleotide exchange factor activity"/>
    <property type="evidence" value="ECO:0007669"/>
    <property type="project" value="TreeGrafter"/>
</dbReference>
<dbReference type="PANTHER" id="PTHR46089:SF3">
    <property type="entry name" value="ALSIN"/>
    <property type="match status" value="1"/>
</dbReference>
<dbReference type="PANTHER" id="PTHR46089">
    <property type="entry name" value="ALSIN HOMOLOG"/>
    <property type="match status" value="1"/>
</dbReference>
<dbReference type="GO" id="GO:0005813">
    <property type="term" value="C:centrosome"/>
    <property type="evidence" value="ECO:0007669"/>
    <property type="project" value="TreeGrafter"/>
</dbReference>
<dbReference type="SUPFAM" id="SSF82185">
    <property type="entry name" value="Histone H3 K4-specific methyltransferase SET7/9 N-terminal domain"/>
    <property type="match status" value="2"/>
</dbReference>
<sequence>MSRTASYTFTGEGRFKEAQYTGSWLAGRVHGSYGECIIPNKVLNKPDSYQGHWKDGKIYGFGKYKSVDFYFYCRYASGEVYEGCFCDGQRHGYGMLGSGKLAKKSSSVFIGHWVHDRKTGYGVYDDITRGEKYMGLWLDEQRHGSAMVVTQHGVYFEGTFRDNKMSGPGLLVSDDDTAFHGEFSDDWTINGKGVLSLANGDCLEGLFSGEWTAGLKVVGTYTKPQFVDEAENKERNSLLPDLSRSQNKVLECLEFIPNADTLYTFSCLLHSDPAGVDYLRVDGTTPHSV</sequence>
<accession>A0A4U5TX74</accession>
<dbReference type="SMART" id="SM00698">
    <property type="entry name" value="MORN"/>
    <property type="match status" value="5"/>
</dbReference>